<dbReference type="PANTHER" id="PTHR43741">
    <property type="entry name" value="FMN-DEPENDENT NADH-AZOREDUCTASE 1"/>
    <property type="match status" value="1"/>
</dbReference>
<dbReference type="PANTHER" id="PTHR43741:SF2">
    <property type="entry name" value="FMN-DEPENDENT NADH:QUINONE OXIDOREDUCTASE"/>
    <property type="match status" value="1"/>
</dbReference>
<evidence type="ECO:0000256" key="5">
    <source>
        <dbReference type="ARBA" id="ARBA00024061"/>
    </source>
</evidence>
<dbReference type="AlphaFoldDB" id="A0A3B0WJ30"/>
<keyword evidence="1" id="KW-0285">Flavoprotein</keyword>
<keyword evidence="2" id="KW-0288">FMN</keyword>
<dbReference type="InterPro" id="IPR023048">
    <property type="entry name" value="NADH:quinone_OxRdtase_FMN_depd"/>
</dbReference>
<dbReference type="SUPFAM" id="SSF52218">
    <property type="entry name" value="Flavoproteins"/>
    <property type="match status" value="1"/>
</dbReference>
<dbReference type="InterPro" id="IPR029039">
    <property type="entry name" value="Flavoprotein-like_sf"/>
</dbReference>
<keyword evidence="3" id="KW-0560">Oxidoreductase</keyword>
<dbReference type="EMBL" id="UOFE01000015">
    <property type="protein sequence ID" value="VAW51312.1"/>
    <property type="molecule type" value="Genomic_DNA"/>
</dbReference>
<dbReference type="HAMAP" id="MF_01216">
    <property type="entry name" value="Azoreductase_type1"/>
    <property type="match status" value="1"/>
</dbReference>
<keyword evidence="4" id="KW-0520">NAD</keyword>
<dbReference type="Pfam" id="PF02525">
    <property type="entry name" value="Flavodoxin_2"/>
    <property type="match status" value="1"/>
</dbReference>
<evidence type="ECO:0000256" key="1">
    <source>
        <dbReference type="ARBA" id="ARBA00022630"/>
    </source>
</evidence>
<accession>A0A3B0WJ30</accession>
<dbReference type="GO" id="GO:0010181">
    <property type="term" value="F:FMN binding"/>
    <property type="evidence" value="ECO:0007669"/>
    <property type="project" value="InterPro"/>
</dbReference>
<dbReference type="Gene3D" id="3.40.50.360">
    <property type="match status" value="1"/>
</dbReference>
<comment type="catalytic activity">
    <reaction evidence="6">
        <text>N,N-dimethyl-1,4-phenylenediamine + anthranilate + 2 NAD(+) = 2-(4-dimethylaminophenyl)diazenylbenzoate + 2 NADH + 2 H(+)</text>
        <dbReference type="Rhea" id="RHEA:55872"/>
        <dbReference type="ChEBI" id="CHEBI:15378"/>
        <dbReference type="ChEBI" id="CHEBI:15783"/>
        <dbReference type="ChEBI" id="CHEBI:16567"/>
        <dbReference type="ChEBI" id="CHEBI:57540"/>
        <dbReference type="ChEBI" id="CHEBI:57945"/>
        <dbReference type="ChEBI" id="CHEBI:71579"/>
        <dbReference type="EC" id="1.7.1.17"/>
    </reaction>
    <physiologicalReaction direction="right-to-left" evidence="6">
        <dbReference type="Rhea" id="RHEA:55874"/>
    </physiologicalReaction>
</comment>
<dbReference type="InterPro" id="IPR003680">
    <property type="entry name" value="Flavodoxin_fold"/>
</dbReference>
<evidence type="ECO:0000256" key="6">
    <source>
        <dbReference type="ARBA" id="ARBA00048542"/>
    </source>
</evidence>
<proteinExistence type="inferred from homology"/>
<gene>
    <name evidence="8" type="ORF">MNBD_GAMMA05-825</name>
</gene>
<evidence type="ECO:0000256" key="2">
    <source>
        <dbReference type="ARBA" id="ARBA00022643"/>
    </source>
</evidence>
<evidence type="ECO:0000259" key="7">
    <source>
        <dbReference type="Pfam" id="PF02525"/>
    </source>
</evidence>
<evidence type="ECO:0000256" key="4">
    <source>
        <dbReference type="ARBA" id="ARBA00023027"/>
    </source>
</evidence>
<protein>
    <recommendedName>
        <fullName evidence="5">FMN-dependent NADH-azoreductase</fullName>
        <ecNumber evidence="5">1.7.1.17</ecNumber>
    </recommendedName>
</protein>
<sequence>MSNILVINSSVRFKCSISRELTDILACKIQSGINNIIHRDLTKDIFFISEQSLSSVEKSKAEHTAEAKNIASLADTLIEELELADYLIIGSPMYNFGPTASLKAWADLVARAKRTFEYTNNGSVGLLKIRKAFIIAVTGGTAVNSNIDFMTPWLKHFLTFIGITDIEVITADGIYKNDGEEKIISAKMKINTIVL</sequence>
<name>A0A3B0WJ30_9ZZZZ</name>
<dbReference type="GO" id="GO:0016655">
    <property type="term" value="F:oxidoreductase activity, acting on NAD(P)H, quinone or similar compound as acceptor"/>
    <property type="evidence" value="ECO:0007669"/>
    <property type="project" value="InterPro"/>
</dbReference>
<reference evidence="8" key="1">
    <citation type="submission" date="2018-06" db="EMBL/GenBank/DDBJ databases">
        <authorList>
            <person name="Zhirakovskaya E."/>
        </authorList>
    </citation>
    <scope>NUCLEOTIDE SEQUENCE</scope>
</reference>
<evidence type="ECO:0000313" key="8">
    <source>
        <dbReference type="EMBL" id="VAW51312.1"/>
    </source>
</evidence>
<organism evidence="8">
    <name type="scientific">hydrothermal vent metagenome</name>
    <dbReference type="NCBI Taxonomy" id="652676"/>
    <lineage>
        <taxon>unclassified sequences</taxon>
        <taxon>metagenomes</taxon>
        <taxon>ecological metagenomes</taxon>
    </lineage>
</organism>
<feature type="domain" description="Flavodoxin-like fold" evidence="7">
    <location>
        <begin position="3"/>
        <end position="186"/>
    </location>
</feature>
<dbReference type="InterPro" id="IPR050104">
    <property type="entry name" value="FMN-dep_NADH:Q_OxRdtase_AzoR1"/>
</dbReference>
<dbReference type="EC" id="1.7.1.17" evidence="5"/>
<evidence type="ECO:0000256" key="3">
    <source>
        <dbReference type="ARBA" id="ARBA00023002"/>
    </source>
</evidence>